<feature type="signal peptide" evidence="1">
    <location>
        <begin position="1"/>
        <end position="28"/>
    </location>
</feature>
<dbReference type="AlphaFoldDB" id="A0AAN8ANZ6"/>
<evidence type="ECO:0000313" key="2">
    <source>
        <dbReference type="EMBL" id="KAK5863204.1"/>
    </source>
</evidence>
<comment type="caution">
    <text evidence="2">The sequence shown here is derived from an EMBL/GenBank/DDBJ whole genome shotgun (WGS) entry which is preliminary data.</text>
</comment>
<proteinExistence type="predicted"/>
<accession>A0AAN8ANZ6</accession>
<evidence type="ECO:0000313" key="3">
    <source>
        <dbReference type="Proteomes" id="UP001346869"/>
    </source>
</evidence>
<name>A0AAN8ANZ6_ELEMC</name>
<reference evidence="2 3" key="1">
    <citation type="journal article" date="2023" name="Genes (Basel)">
        <title>Chromosome-Level Genome Assembly and Circadian Gene Repertoire of the Patagonia Blennie Eleginops maclovinus-The Closest Ancestral Proxy of Antarctic Cryonotothenioids.</title>
        <authorList>
            <person name="Cheng C.C."/>
            <person name="Rivera-Colon A.G."/>
            <person name="Minhas B.F."/>
            <person name="Wilson L."/>
            <person name="Rayamajhi N."/>
            <person name="Vargas-Chacoff L."/>
            <person name="Catchen J.M."/>
        </authorList>
    </citation>
    <scope>NUCLEOTIDE SEQUENCE [LARGE SCALE GENOMIC DNA]</scope>
    <source>
        <strain evidence="2">JMC-PN-2008</strain>
    </source>
</reference>
<keyword evidence="1" id="KW-0732">Signal</keyword>
<evidence type="ECO:0000256" key="1">
    <source>
        <dbReference type="SAM" id="SignalP"/>
    </source>
</evidence>
<feature type="chain" id="PRO_5043053472" description="Secreted protein" evidence="1">
    <location>
        <begin position="29"/>
        <end position="91"/>
    </location>
</feature>
<evidence type="ECO:0008006" key="4">
    <source>
        <dbReference type="Google" id="ProtNLM"/>
    </source>
</evidence>
<organism evidence="2 3">
    <name type="scientific">Eleginops maclovinus</name>
    <name type="common">Patagonian blennie</name>
    <name type="synonym">Eleginus maclovinus</name>
    <dbReference type="NCBI Taxonomy" id="56733"/>
    <lineage>
        <taxon>Eukaryota</taxon>
        <taxon>Metazoa</taxon>
        <taxon>Chordata</taxon>
        <taxon>Craniata</taxon>
        <taxon>Vertebrata</taxon>
        <taxon>Euteleostomi</taxon>
        <taxon>Actinopterygii</taxon>
        <taxon>Neopterygii</taxon>
        <taxon>Teleostei</taxon>
        <taxon>Neoteleostei</taxon>
        <taxon>Acanthomorphata</taxon>
        <taxon>Eupercaria</taxon>
        <taxon>Perciformes</taxon>
        <taxon>Notothenioidei</taxon>
        <taxon>Eleginopidae</taxon>
        <taxon>Eleginops</taxon>
    </lineage>
</organism>
<gene>
    <name evidence="2" type="ORF">PBY51_000252</name>
</gene>
<dbReference type="EMBL" id="JAUZQC010000011">
    <property type="protein sequence ID" value="KAK5863204.1"/>
    <property type="molecule type" value="Genomic_DNA"/>
</dbReference>
<dbReference type="Proteomes" id="UP001346869">
    <property type="component" value="Unassembled WGS sequence"/>
</dbReference>
<reference evidence="2 3" key="2">
    <citation type="journal article" date="2023" name="Mol. Biol. Evol.">
        <title>Genomics of Secondarily Temperate Adaptation in the Only Non-Antarctic Icefish.</title>
        <authorList>
            <person name="Rivera-Colon A.G."/>
            <person name="Rayamajhi N."/>
            <person name="Minhas B.F."/>
            <person name="Madrigal G."/>
            <person name="Bilyk K.T."/>
            <person name="Yoon V."/>
            <person name="Hune M."/>
            <person name="Gregory S."/>
            <person name="Cheng C.H.C."/>
            <person name="Catchen J.M."/>
        </authorList>
    </citation>
    <scope>NUCLEOTIDE SEQUENCE [LARGE SCALE GENOMIC DNA]</scope>
    <source>
        <strain evidence="2">JMC-PN-2008</strain>
    </source>
</reference>
<keyword evidence="3" id="KW-1185">Reference proteome</keyword>
<protein>
    <recommendedName>
        <fullName evidence="4">Secreted protein</fullName>
    </recommendedName>
</protein>
<sequence>MVVVIICIKTSKLAAVLWPGLLPAAVETLRLGSGRSVPAGAAHGAAAPLLAARAFKLPGSPSVSSYTPHAALSALTAPYPSKSLSPPPPPG</sequence>